<name>A0A920BVG1_9BACI</name>
<keyword evidence="1" id="KW-0812">Transmembrane</keyword>
<dbReference type="InterPro" id="IPR009936">
    <property type="entry name" value="DUF1468"/>
</dbReference>
<accession>A0A920BVG1</accession>
<protein>
    <recommendedName>
        <fullName evidence="2">DUF1468 domain-containing protein</fullName>
    </recommendedName>
</protein>
<proteinExistence type="predicted"/>
<reference evidence="3" key="1">
    <citation type="submission" date="2021-03" db="EMBL/GenBank/DDBJ databases">
        <title>Antimicrobial resistance genes in bacteria isolated from Japanese honey, and their potential for conferring macrolide and lincosamide resistance in the American foulbrood pathogen Paenibacillus larvae.</title>
        <authorList>
            <person name="Okamoto M."/>
            <person name="Kumagai M."/>
            <person name="Kanamori H."/>
            <person name="Takamatsu D."/>
        </authorList>
    </citation>
    <scope>NUCLEOTIDE SEQUENCE</scope>
    <source>
        <strain evidence="3">J27TS8</strain>
    </source>
</reference>
<dbReference type="RefSeq" id="WP_137744678.1">
    <property type="nucleotide sequence ID" value="NZ_BORC01000006.1"/>
</dbReference>
<feature type="transmembrane region" description="Helical" evidence="1">
    <location>
        <begin position="38"/>
        <end position="59"/>
    </location>
</feature>
<feature type="domain" description="DUF1468" evidence="2">
    <location>
        <begin position="7"/>
        <end position="141"/>
    </location>
</feature>
<comment type="caution">
    <text evidence="3">The sequence shown here is derived from an EMBL/GenBank/DDBJ whole genome shotgun (WGS) entry which is preliminary data.</text>
</comment>
<keyword evidence="1" id="KW-0472">Membrane</keyword>
<dbReference type="Pfam" id="PF07331">
    <property type="entry name" value="TctB"/>
    <property type="match status" value="1"/>
</dbReference>
<dbReference type="Proteomes" id="UP000682111">
    <property type="component" value="Unassembled WGS sequence"/>
</dbReference>
<dbReference type="EMBL" id="BORC01000006">
    <property type="protein sequence ID" value="GIN63352.1"/>
    <property type="molecule type" value="Genomic_DNA"/>
</dbReference>
<keyword evidence="1" id="KW-1133">Transmembrane helix</keyword>
<feature type="transmembrane region" description="Helical" evidence="1">
    <location>
        <begin position="7"/>
        <end position="26"/>
    </location>
</feature>
<evidence type="ECO:0000313" key="3">
    <source>
        <dbReference type="EMBL" id="GIN63352.1"/>
    </source>
</evidence>
<dbReference type="AlphaFoldDB" id="A0A920BVG1"/>
<organism evidence="3 4">
    <name type="scientific">Robertmurraya siralis</name>
    <dbReference type="NCBI Taxonomy" id="77777"/>
    <lineage>
        <taxon>Bacteria</taxon>
        <taxon>Bacillati</taxon>
        <taxon>Bacillota</taxon>
        <taxon>Bacilli</taxon>
        <taxon>Bacillales</taxon>
        <taxon>Bacillaceae</taxon>
        <taxon>Robertmurraya</taxon>
    </lineage>
</organism>
<sequence>MKIPNIISGVVVIMIAGFFYSLTFQFPETATQDVGPAFMPRVYCGLIVLLGGLLIIQGFRDQSKKEGTERTIGYALATMGFVLLYLILIPYLGFYLSTALFVFALLVFSKVRNKMALISVSLGTPLFIFVVFEKLLKVAIPLGSLFS</sequence>
<evidence type="ECO:0000259" key="2">
    <source>
        <dbReference type="Pfam" id="PF07331"/>
    </source>
</evidence>
<keyword evidence="4" id="KW-1185">Reference proteome</keyword>
<gene>
    <name evidence="3" type="ORF">J27TS8_33450</name>
</gene>
<feature type="transmembrane region" description="Helical" evidence="1">
    <location>
        <begin position="116"/>
        <end position="136"/>
    </location>
</feature>
<evidence type="ECO:0000256" key="1">
    <source>
        <dbReference type="SAM" id="Phobius"/>
    </source>
</evidence>
<feature type="transmembrane region" description="Helical" evidence="1">
    <location>
        <begin position="94"/>
        <end position="109"/>
    </location>
</feature>
<dbReference type="OrthoDB" id="2969509at2"/>
<evidence type="ECO:0000313" key="4">
    <source>
        <dbReference type="Proteomes" id="UP000682111"/>
    </source>
</evidence>